<keyword evidence="2" id="KW-0812">Transmembrane</keyword>
<organism evidence="3">
    <name type="scientific">Roseomonas mucosa</name>
    <dbReference type="NCBI Taxonomy" id="207340"/>
    <lineage>
        <taxon>Bacteria</taxon>
        <taxon>Pseudomonadati</taxon>
        <taxon>Pseudomonadota</taxon>
        <taxon>Alphaproteobacteria</taxon>
        <taxon>Acetobacterales</taxon>
        <taxon>Roseomonadaceae</taxon>
        <taxon>Roseomonas</taxon>
    </lineage>
</organism>
<name>A0A4Y1MY18_9PROT</name>
<dbReference type="InterPro" id="IPR010664">
    <property type="entry name" value="LipoPS_assembly_LptC-rel"/>
</dbReference>
<evidence type="ECO:0008006" key="4">
    <source>
        <dbReference type="Google" id="ProtNLM"/>
    </source>
</evidence>
<dbReference type="GO" id="GO:0015221">
    <property type="term" value="F:lipopolysaccharide transmembrane transporter activity"/>
    <property type="evidence" value="ECO:0007669"/>
    <property type="project" value="InterPro"/>
</dbReference>
<dbReference type="InterPro" id="IPR026265">
    <property type="entry name" value="LptC"/>
</dbReference>
<feature type="region of interest" description="Disordered" evidence="1">
    <location>
        <begin position="1"/>
        <end position="29"/>
    </location>
</feature>
<sequence length="232" mass="25137">MSGAAGKPKPPPPVPGGGEREAHDMLLPSRARRHYSRGAMLRRRWSVRAAKFLLPLGALSLLAAIALWPEIDRTTDQARLSFRRIAQNAADTIRVVQPRYQGVDSQNRPFNVTAADATQTAQDAPIMLEKPRADLMLSGGGWVLLESDSGRYDKAKDLLDLWGNVTLWNDNGTTLKTEVAHIQLKLGEAAGDRPVAAQGSFGTLTGDGFILKDKGADITFTGNTHAMLEGNQ</sequence>
<reference evidence="3" key="1">
    <citation type="submission" date="2017-12" db="EMBL/GenBank/DDBJ databases">
        <authorList>
            <person name="Martens C."/>
            <person name="Dahlstrom E."/>
            <person name="Barbian K."/>
            <person name="Sykora L."/>
            <person name="Ricklefs S."/>
            <person name="Bruno D."/>
            <person name="Anzick I."/>
            <person name="Myles I."/>
            <person name="Datta S.K."/>
        </authorList>
    </citation>
    <scope>NUCLEOTIDE SEQUENCE</scope>
    <source>
        <strain evidence="3">AD2</strain>
    </source>
</reference>
<protein>
    <recommendedName>
        <fullName evidence="4">LPS export ABC transporter periplasmic protein LptC</fullName>
    </recommendedName>
</protein>
<dbReference type="AlphaFoldDB" id="A0A4Y1MY18"/>
<dbReference type="Gene3D" id="2.60.450.10">
    <property type="entry name" value="Lipopolysaccharide (LPS) transport protein A like domain"/>
    <property type="match status" value="1"/>
</dbReference>
<dbReference type="Pfam" id="PF06835">
    <property type="entry name" value="LptC"/>
    <property type="match status" value="1"/>
</dbReference>
<dbReference type="GO" id="GO:0005886">
    <property type="term" value="C:plasma membrane"/>
    <property type="evidence" value="ECO:0007669"/>
    <property type="project" value="InterPro"/>
</dbReference>
<dbReference type="NCBIfam" id="TIGR04409">
    <property type="entry name" value="LptC_YrbK"/>
    <property type="match status" value="1"/>
</dbReference>
<evidence type="ECO:0000313" key="3">
    <source>
        <dbReference type="EMBL" id="AWV22845.1"/>
    </source>
</evidence>
<evidence type="ECO:0000256" key="2">
    <source>
        <dbReference type="SAM" id="Phobius"/>
    </source>
</evidence>
<accession>A0A4Y1MY18</accession>
<evidence type="ECO:0000256" key="1">
    <source>
        <dbReference type="SAM" id="MobiDB-lite"/>
    </source>
</evidence>
<dbReference type="EMBL" id="CP025189">
    <property type="protein sequence ID" value="AWV22845.1"/>
    <property type="molecule type" value="Genomic_DNA"/>
</dbReference>
<keyword evidence="2" id="KW-1133">Transmembrane helix</keyword>
<gene>
    <name evidence="3" type="ORF">RADP37_02374</name>
</gene>
<feature type="transmembrane region" description="Helical" evidence="2">
    <location>
        <begin position="49"/>
        <end position="68"/>
    </location>
</feature>
<proteinExistence type="predicted"/>
<keyword evidence="2" id="KW-0472">Membrane</keyword>